<dbReference type="PANTHER" id="PTHR30061">
    <property type="entry name" value="MALTOSE-BINDING PERIPLASMIC PROTEIN"/>
    <property type="match status" value="1"/>
</dbReference>
<dbReference type="PROSITE" id="PS51257">
    <property type="entry name" value="PROKAR_LIPOPROTEIN"/>
    <property type="match status" value="1"/>
</dbReference>
<dbReference type="AlphaFoldDB" id="A0A8J3XML7"/>
<keyword evidence="3" id="KW-0732">Signal</keyword>
<evidence type="ECO:0000256" key="1">
    <source>
        <dbReference type="ARBA" id="ARBA00008520"/>
    </source>
</evidence>
<accession>A0A8J3XML7</accession>
<comment type="similarity">
    <text evidence="1">Belongs to the bacterial solute-binding protein 1 family.</text>
</comment>
<evidence type="ECO:0000313" key="5">
    <source>
        <dbReference type="Proteomes" id="UP000644610"/>
    </source>
</evidence>
<evidence type="ECO:0000313" key="4">
    <source>
        <dbReference type="EMBL" id="GII47572.1"/>
    </source>
</evidence>
<dbReference type="RefSeq" id="WP_203976229.1">
    <property type="nucleotide sequence ID" value="NZ_BAAAKY010000050.1"/>
</dbReference>
<dbReference type="Proteomes" id="UP000644610">
    <property type="component" value="Unassembled WGS sequence"/>
</dbReference>
<dbReference type="InterPro" id="IPR006059">
    <property type="entry name" value="SBP"/>
</dbReference>
<dbReference type="EMBL" id="BOOQ01000026">
    <property type="protein sequence ID" value="GII47572.1"/>
    <property type="molecule type" value="Genomic_DNA"/>
</dbReference>
<reference evidence="4" key="1">
    <citation type="submission" date="2021-01" db="EMBL/GenBank/DDBJ databases">
        <title>Whole genome shotgun sequence of Planotetraspora silvatica NBRC 100141.</title>
        <authorList>
            <person name="Komaki H."/>
            <person name="Tamura T."/>
        </authorList>
    </citation>
    <scope>NUCLEOTIDE SEQUENCE</scope>
    <source>
        <strain evidence="4">NBRC 100141</strain>
    </source>
</reference>
<protein>
    <submittedName>
        <fullName evidence="4">Sugar ABC transporter substrate-binding protein</fullName>
    </submittedName>
</protein>
<dbReference type="PROSITE" id="PS01037">
    <property type="entry name" value="SBP_BACTERIAL_1"/>
    <property type="match status" value="1"/>
</dbReference>
<dbReference type="SUPFAM" id="SSF53850">
    <property type="entry name" value="Periplasmic binding protein-like II"/>
    <property type="match status" value="1"/>
</dbReference>
<comment type="caution">
    <text evidence="4">The sequence shown here is derived from an EMBL/GenBank/DDBJ whole genome shotgun (WGS) entry which is preliminary data.</text>
</comment>
<dbReference type="GO" id="GO:1901982">
    <property type="term" value="F:maltose binding"/>
    <property type="evidence" value="ECO:0007669"/>
    <property type="project" value="TreeGrafter"/>
</dbReference>
<dbReference type="GO" id="GO:0042956">
    <property type="term" value="P:maltodextrin transmembrane transport"/>
    <property type="evidence" value="ECO:0007669"/>
    <property type="project" value="TreeGrafter"/>
</dbReference>
<keyword evidence="5" id="KW-1185">Reference proteome</keyword>
<dbReference type="PANTHER" id="PTHR30061:SF50">
    <property type="entry name" value="MALTOSE_MALTODEXTRIN-BINDING PERIPLASMIC PROTEIN"/>
    <property type="match status" value="1"/>
</dbReference>
<keyword evidence="2" id="KW-0813">Transport</keyword>
<proteinExistence type="inferred from homology"/>
<dbReference type="Gene3D" id="3.40.190.10">
    <property type="entry name" value="Periplasmic binding protein-like II"/>
    <property type="match status" value="1"/>
</dbReference>
<sequence>MITATARRLRREVALVAISATVALGTTGCGGSSGSNDDTPGQITLTVQDYYTQPSSGVYDAIFKQYEQTHPNIKIKHVELPGPTYLTQVLQQAQSNTLPDVLMLDNPTLPQVADTGVLQPLSDIGNIDLSQFIDSAKQMITYKGAVYAVPIVTTTVALFYNKATFSKAGLQPPRTWQELLTTAKRLSGGGNYGIGVTADTSDGGDAPWQFLPFAWSNGGSLADASSPEMKEALQLWVDLVNEGAMSKSVVNWGAQDLVDQFSAGKLPMMVNGAWNFPALDAVGGLDYGVVPLPVKDSSHKASGAFGGEVWSIPKSTPSDRQKAALDLLAYLSNADNSVNIAVKSYAVPLVQSGIPKAVQQIGPNLQPFVDELENGRQRTESVGAHLPQAARILTNAIQSALTGTRTVDDALNDAAQQIKPLLISQ</sequence>
<name>A0A8J3XML7_9ACTN</name>
<evidence type="ECO:0000256" key="3">
    <source>
        <dbReference type="ARBA" id="ARBA00022729"/>
    </source>
</evidence>
<dbReference type="CDD" id="cd13585">
    <property type="entry name" value="PBP2_TMBP_like"/>
    <property type="match status" value="1"/>
</dbReference>
<dbReference type="GO" id="GO:0055085">
    <property type="term" value="P:transmembrane transport"/>
    <property type="evidence" value="ECO:0007669"/>
    <property type="project" value="InterPro"/>
</dbReference>
<gene>
    <name evidence="4" type="ORF">Psi02_39960</name>
</gene>
<dbReference type="Pfam" id="PF13416">
    <property type="entry name" value="SBP_bac_8"/>
    <property type="match status" value="1"/>
</dbReference>
<dbReference type="InterPro" id="IPR006061">
    <property type="entry name" value="SBP_1_CS"/>
</dbReference>
<dbReference type="GO" id="GO:0055052">
    <property type="term" value="C:ATP-binding cassette (ABC) transporter complex, substrate-binding subunit-containing"/>
    <property type="evidence" value="ECO:0007669"/>
    <property type="project" value="TreeGrafter"/>
</dbReference>
<dbReference type="GO" id="GO:0015768">
    <property type="term" value="P:maltose transport"/>
    <property type="evidence" value="ECO:0007669"/>
    <property type="project" value="TreeGrafter"/>
</dbReference>
<organism evidence="4 5">
    <name type="scientific">Planotetraspora silvatica</name>
    <dbReference type="NCBI Taxonomy" id="234614"/>
    <lineage>
        <taxon>Bacteria</taxon>
        <taxon>Bacillati</taxon>
        <taxon>Actinomycetota</taxon>
        <taxon>Actinomycetes</taxon>
        <taxon>Streptosporangiales</taxon>
        <taxon>Streptosporangiaceae</taxon>
        <taxon>Planotetraspora</taxon>
    </lineage>
</organism>
<evidence type="ECO:0000256" key="2">
    <source>
        <dbReference type="ARBA" id="ARBA00022448"/>
    </source>
</evidence>